<dbReference type="NCBIfam" id="TIGR01076">
    <property type="entry name" value="sortase_fam"/>
    <property type="match status" value="1"/>
</dbReference>
<name>A0A1F7GGU1_9BACT</name>
<keyword evidence="1" id="KW-0378">Hydrolase</keyword>
<dbReference type="SUPFAM" id="SSF63817">
    <property type="entry name" value="Sortase"/>
    <property type="match status" value="1"/>
</dbReference>
<dbReference type="Proteomes" id="UP000177026">
    <property type="component" value="Unassembled WGS sequence"/>
</dbReference>
<protein>
    <recommendedName>
        <fullName evidence="4">Sortase</fullName>
    </recommendedName>
</protein>
<evidence type="ECO:0000313" key="3">
    <source>
        <dbReference type="Proteomes" id="UP000177026"/>
    </source>
</evidence>
<evidence type="ECO:0000313" key="2">
    <source>
        <dbReference type="EMBL" id="OGK18180.1"/>
    </source>
</evidence>
<gene>
    <name evidence="2" type="ORF">A2866_04805</name>
</gene>
<dbReference type="Gene3D" id="2.40.260.10">
    <property type="entry name" value="Sortase"/>
    <property type="match status" value="1"/>
</dbReference>
<dbReference type="InterPro" id="IPR005754">
    <property type="entry name" value="Sortase"/>
</dbReference>
<evidence type="ECO:0000256" key="1">
    <source>
        <dbReference type="ARBA" id="ARBA00022801"/>
    </source>
</evidence>
<sequence>MKKDRIIGFVVTLLCIFFFLQGNTVRAFESQPKKIIIPSINTTLDVHPAKIIFDTWEVNLDGASFGLSSALPGNRGNTVLFSHTIDRLFGRLDRIKKGDTIHIFTDLDWFTYKVVSTQVVKPEETDILNPHNEFELTLYTCTKDPTYSKRFVVKAVLQQNTSGLQ</sequence>
<dbReference type="EMBL" id="MFZI01000074">
    <property type="protein sequence ID" value="OGK18180.1"/>
    <property type="molecule type" value="Genomic_DNA"/>
</dbReference>
<evidence type="ECO:0008006" key="4">
    <source>
        <dbReference type="Google" id="ProtNLM"/>
    </source>
</evidence>
<dbReference type="GO" id="GO:0016787">
    <property type="term" value="F:hydrolase activity"/>
    <property type="evidence" value="ECO:0007669"/>
    <property type="project" value="UniProtKB-KW"/>
</dbReference>
<dbReference type="AlphaFoldDB" id="A0A1F7GGU1"/>
<comment type="caution">
    <text evidence="2">The sequence shown here is derived from an EMBL/GenBank/DDBJ whole genome shotgun (WGS) entry which is preliminary data.</text>
</comment>
<accession>A0A1F7GGU1</accession>
<dbReference type="InterPro" id="IPR023365">
    <property type="entry name" value="Sortase_dom-sf"/>
</dbReference>
<dbReference type="Pfam" id="PF04203">
    <property type="entry name" value="Sortase"/>
    <property type="match status" value="1"/>
</dbReference>
<reference evidence="2 3" key="1">
    <citation type="journal article" date="2016" name="Nat. Commun.">
        <title>Thousands of microbial genomes shed light on interconnected biogeochemical processes in an aquifer system.</title>
        <authorList>
            <person name="Anantharaman K."/>
            <person name="Brown C.T."/>
            <person name="Hug L.A."/>
            <person name="Sharon I."/>
            <person name="Castelle C.J."/>
            <person name="Probst A.J."/>
            <person name="Thomas B.C."/>
            <person name="Singh A."/>
            <person name="Wilkins M.J."/>
            <person name="Karaoz U."/>
            <person name="Brodie E.L."/>
            <person name="Williams K.H."/>
            <person name="Hubbard S.S."/>
            <person name="Banfield J.F."/>
        </authorList>
    </citation>
    <scope>NUCLEOTIDE SEQUENCE [LARGE SCALE GENOMIC DNA]</scope>
</reference>
<proteinExistence type="predicted"/>
<organism evidence="2 3">
    <name type="scientific">Candidatus Roizmanbacteria bacterium RIFCSPHIGHO2_01_FULL_39_8</name>
    <dbReference type="NCBI Taxonomy" id="1802033"/>
    <lineage>
        <taxon>Bacteria</taxon>
        <taxon>Candidatus Roizmaniibacteriota</taxon>
    </lineage>
</organism>